<reference evidence="1 2" key="1">
    <citation type="submission" date="2017-07" db="EMBL/GenBank/DDBJ databases">
        <title>Complete Genome Sequence of the cosmetic ferment Vitreoscilla filiformis (ATCC15551).</title>
        <authorList>
            <person name="Contreras S."/>
            <person name="Sagory-Zalkind P."/>
            <person name="Blanquart H."/>
            <person name="Iltis A."/>
            <person name="Morand S.C."/>
        </authorList>
    </citation>
    <scope>NUCLEOTIDE SEQUENCE [LARGE SCALE GENOMIC DNA]</scope>
    <source>
        <strain evidence="1 2">ATCC 15551</strain>
    </source>
</reference>
<name>A0A221KC61_VITFI</name>
<dbReference type="Proteomes" id="UP000199729">
    <property type="component" value="Chromosome"/>
</dbReference>
<keyword evidence="2" id="KW-1185">Reference proteome</keyword>
<dbReference type="SUPFAM" id="SSF140804">
    <property type="entry name" value="YidB-like"/>
    <property type="match status" value="1"/>
</dbReference>
<protein>
    <recommendedName>
        <fullName evidence="3">DUF937 domain-containing protein</fullName>
    </recommendedName>
</protein>
<dbReference type="Gene3D" id="1.10.10.690">
    <property type="entry name" value="YidB-like"/>
    <property type="match status" value="1"/>
</dbReference>
<dbReference type="InterPro" id="IPR045372">
    <property type="entry name" value="YidB"/>
</dbReference>
<evidence type="ECO:0008006" key="3">
    <source>
        <dbReference type="Google" id="ProtNLM"/>
    </source>
</evidence>
<gene>
    <name evidence="1" type="ORF">VITFI_CDS0818</name>
</gene>
<dbReference type="AlphaFoldDB" id="A0A221KC61"/>
<dbReference type="EMBL" id="CP022423">
    <property type="protein sequence ID" value="ASM76596.1"/>
    <property type="molecule type" value="Genomic_DNA"/>
</dbReference>
<accession>A0A221KC61</accession>
<dbReference type="InterPro" id="IPR027405">
    <property type="entry name" value="YidB-like"/>
</dbReference>
<sequence length="118" mass="11807">MASSPQAAQLLAQYLGQPSIGGLPKLTELFNAQGLGAILQSWLGQGGALPISAEQLQAVLGSDVIQAIASKVGIDPAQAVQTVMTLLPQAVQLLASGKEGESGVGGLLAQGLSLFGKS</sequence>
<organism evidence="1 2">
    <name type="scientific">Vitreoscilla filiformis</name>
    <dbReference type="NCBI Taxonomy" id="63"/>
    <lineage>
        <taxon>Bacteria</taxon>
        <taxon>Pseudomonadati</taxon>
        <taxon>Pseudomonadota</taxon>
        <taxon>Betaproteobacteria</taxon>
        <taxon>Neisseriales</taxon>
        <taxon>Neisseriaceae</taxon>
        <taxon>Vitreoscilla</taxon>
    </lineage>
</organism>
<proteinExistence type="predicted"/>
<evidence type="ECO:0000313" key="1">
    <source>
        <dbReference type="EMBL" id="ASM76596.1"/>
    </source>
</evidence>
<dbReference type="Pfam" id="PF20159">
    <property type="entry name" value="YidB"/>
    <property type="match status" value="1"/>
</dbReference>
<evidence type="ECO:0000313" key="2">
    <source>
        <dbReference type="Proteomes" id="UP000199729"/>
    </source>
</evidence>
<dbReference type="KEGG" id="vff:VITFI_CDS0818"/>